<comment type="similarity">
    <text evidence="2 6">Belongs to the ARPC2 family.</text>
</comment>
<dbReference type="AlphaFoldDB" id="A0A804IS02"/>
<dbReference type="EnsemblPlants" id="Ma04_t20760.2">
    <property type="protein sequence ID" value="Ma04_p20760.2"/>
    <property type="gene ID" value="Ma04_g20760"/>
</dbReference>
<evidence type="ECO:0000256" key="6">
    <source>
        <dbReference type="RuleBase" id="RU364015"/>
    </source>
</evidence>
<protein>
    <recommendedName>
        <fullName evidence="6">Arp2/3 complex 34 kDa subunit</fullName>
    </recommendedName>
</protein>
<evidence type="ECO:0000256" key="1">
    <source>
        <dbReference type="ARBA" id="ARBA00004245"/>
    </source>
</evidence>
<dbReference type="SUPFAM" id="SSF69645">
    <property type="entry name" value="Arp2/3 complex subunits"/>
    <property type="match status" value="2"/>
</dbReference>
<reference evidence="8" key="2">
    <citation type="submission" date="2021-05" db="UniProtKB">
        <authorList>
            <consortium name="EnsemblPlants"/>
        </authorList>
    </citation>
    <scope>IDENTIFICATION</scope>
    <source>
        <strain evidence="8">subsp. malaccensis</strain>
    </source>
</reference>
<evidence type="ECO:0000256" key="4">
    <source>
        <dbReference type="ARBA" id="ARBA00023203"/>
    </source>
</evidence>
<comment type="function">
    <text evidence="6">Functions as actin-binding component of the Arp2/3 complex which is involved in regulation of actin polymerization and together with an activating nucleation-promoting factor (NPF) mediates the formation of branched actin networks.</text>
</comment>
<comment type="subcellular location">
    <subcellularLocation>
        <location evidence="1 6">Cytoplasm</location>
        <location evidence="1 6">Cytoskeleton</location>
    </subcellularLocation>
</comment>
<keyword evidence="9" id="KW-1185">Reference proteome</keyword>
<dbReference type="EMBL" id="HG996469">
    <property type="protein sequence ID" value="CAG1842884.1"/>
    <property type="molecule type" value="Genomic_DNA"/>
</dbReference>
<proteinExistence type="inferred from homology"/>
<reference evidence="7" key="1">
    <citation type="submission" date="2021-03" db="EMBL/GenBank/DDBJ databases">
        <authorList>
            <consortium name="Genoscope - CEA"/>
            <person name="William W."/>
        </authorList>
    </citation>
    <scope>NUCLEOTIDE SEQUENCE</scope>
    <source>
        <strain evidence="7">Doubled-haploid Pahang</strain>
    </source>
</reference>
<dbReference type="Gene3D" id="3.30.1460.20">
    <property type="match status" value="2"/>
</dbReference>
<dbReference type="Pfam" id="PF04045">
    <property type="entry name" value="P34-Arc"/>
    <property type="match status" value="1"/>
</dbReference>
<accession>A0A804IS02</accession>
<dbReference type="GO" id="GO:0030041">
    <property type="term" value="P:actin filament polymerization"/>
    <property type="evidence" value="ECO:0007669"/>
    <property type="project" value="InterPro"/>
</dbReference>
<keyword evidence="4 6" id="KW-0009">Actin-binding</keyword>
<evidence type="ECO:0000313" key="8">
    <source>
        <dbReference type="EnsemblPlants" id="Ma04_p20760.2"/>
    </source>
</evidence>
<gene>
    <name evidence="7" type="ORF">GSMUA_126790.1</name>
</gene>
<name>A0A804IS02_MUSAM</name>
<dbReference type="PANTHER" id="PTHR12058">
    <property type="entry name" value="ARP2/3 COMPLEX 34 KDA SUBUNIT"/>
    <property type="match status" value="1"/>
</dbReference>
<dbReference type="GO" id="GO:0005200">
    <property type="term" value="F:structural constituent of cytoskeleton"/>
    <property type="evidence" value="ECO:0000318"/>
    <property type="project" value="GO_Central"/>
</dbReference>
<dbReference type="PANTHER" id="PTHR12058:SF1">
    <property type="entry name" value="ACTIN-RELATED PROTEIN 2_3 COMPLEX SUBUNIT 2B"/>
    <property type="match status" value="1"/>
</dbReference>
<comment type="subunit">
    <text evidence="6">Component of the Arp2/3 complex.</text>
</comment>
<dbReference type="GO" id="GO:0034314">
    <property type="term" value="P:Arp2/3 complex-mediated actin nucleation"/>
    <property type="evidence" value="ECO:0000318"/>
    <property type="project" value="GO_Central"/>
</dbReference>
<dbReference type="GO" id="GO:0051015">
    <property type="term" value="F:actin filament binding"/>
    <property type="evidence" value="ECO:0000318"/>
    <property type="project" value="GO_Central"/>
</dbReference>
<dbReference type="InterPro" id="IPR007188">
    <property type="entry name" value="ARPC2"/>
</dbReference>
<organism evidence="8 9">
    <name type="scientific">Musa acuminata subsp. malaccensis</name>
    <name type="common">Wild banana</name>
    <name type="synonym">Musa malaccensis</name>
    <dbReference type="NCBI Taxonomy" id="214687"/>
    <lineage>
        <taxon>Eukaryota</taxon>
        <taxon>Viridiplantae</taxon>
        <taxon>Streptophyta</taxon>
        <taxon>Embryophyta</taxon>
        <taxon>Tracheophyta</taxon>
        <taxon>Spermatophyta</taxon>
        <taxon>Magnoliopsida</taxon>
        <taxon>Liliopsida</taxon>
        <taxon>Zingiberales</taxon>
        <taxon>Musaceae</taxon>
        <taxon>Musa</taxon>
    </lineage>
</organism>
<evidence type="ECO:0000313" key="9">
    <source>
        <dbReference type="Proteomes" id="UP000012960"/>
    </source>
</evidence>
<dbReference type="InParanoid" id="A0A804IS02"/>
<dbReference type="GO" id="GO:0005885">
    <property type="term" value="C:Arp2/3 protein complex"/>
    <property type="evidence" value="ECO:0000318"/>
    <property type="project" value="GO_Central"/>
</dbReference>
<sequence length="379" mass="44496">MAFFNRVSPALVEILNKLQSGESLTDFDHNLYEYGSVRYNIQASASSPQIVNLSTWMPPLSPEFSSDCLPDCALQDVKRVYLDSAEVVEPSKQGYMLTLRIDFAELPQRKETDIQTISEDRMKAISEISSLHAVILSSQMKDMLWNLEPRYMGNGMCNPIKIVHQLKEPFFVIKMLEKTTVIYPMRFKDDTDVILATSFFQELVDVSNLEAHYKAPRCTWSPIPPLELRGEPFQYLTTNGGFVSLEIFSQHIRGTKADNTVWNLLTFVSYVKYHVKQCTRGFIQRKMRQRQESLTEVIRSARIRGDEDVKKHQIGGHKNVKKLMNFSRSKMFKKRYTIITNKIKKFHYRIKIKWLLHRFRRQWLRVQKIPLLRKYRKLD</sequence>
<evidence type="ECO:0000256" key="2">
    <source>
        <dbReference type="ARBA" id="ARBA00007192"/>
    </source>
</evidence>
<evidence type="ECO:0000256" key="3">
    <source>
        <dbReference type="ARBA" id="ARBA00022490"/>
    </source>
</evidence>
<dbReference type="OMA" id="YFDFQEE"/>
<keyword evidence="3 6" id="KW-0963">Cytoplasm</keyword>
<evidence type="ECO:0000313" key="7">
    <source>
        <dbReference type="EMBL" id="CAG1842884.1"/>
    </source>
</evidence>
<dbReference type="InterPro" id="IPR034666">
    <property type="entry name" value="ARPC2/4"/>
</dbReference>
<keyword evidence="5 6" id="KW-0206">Cytoskeleton</keyword>
<dbReference type="FunCoup" id="A0A804IS02">
    <property type="interactions" value="2765"/>
</dbReference>
<dbReference type="Proteomes" id="UP000012960">
    <property type="component" value="Unplaced"/>
</dbReference>
<dbReference type="Gramene" id="Ma04_t20760.2">
    <property type="protein sequence ID" value="Ma04_p20760.2"/>
    <property type="gene ID" value="Ma04_g20760"/>
</dbReference>
<evidence type="ECO:0000256" key="5">
    <source>
        <dbReference type="ARBA" id="ARBA00023212"/>
    </source>
</evidence>